<gene>
    <name evidence="9" type="ORF">B0H16DRAFT_1796692</name>
</gene>
<comment type="caution">
    <text evidence="9">The sequence shown here is derived from an EMBL/GenBank/DDBJ whole genome shotgun (WGS) entry which is preliminary data.</text>
</comment>
<organism evidence="9 10">
    <name type="scientific">Mycena metata</name>
    <dbReference type="NCBI Taxonomy" id="1033252"/>
    <lineage>
        <taxon>Eukaryota</taxon>
        <taxon>Fungi</taxon>
        <taxon>Dikarya</taxon>
        <taxon>Basidiomycota</taxon>
        <taxon>Agaricomycotina</taxon>
        <taxon>Agaricomycetes</taxon>
        <taxon>Agaricomycetidae</taxon>
        <taxon>Agaricales</taxon>
        <taxon>Marasmiineae</taxon>
        <taxon>Mycenaceae</taxon>
        <taxon>Mycena</taxon>
    </lineage>
</organism>
<reference evidence="9" key="1">
    <citation type="submission" date="2023-03" db="EMBL/GenBank/DDBJ databases">
        <title>Massive genome expansion in bonnet fungi (Mycena s.s.) driven by repeated elements and novel gene families across ecological guilds.</title>
        <authorList>
            <consortium name="Lawrence Berkeley National Laboratory"/>
            <person name="Harder C.B."/>
            <person name="Miyauchi S."/>
            <person name="Viragh M."/>
            <person name="Kuo A."/>
            <person name="Thoen E."/>
            <person name="Andreopoulos B."/>
            <person name="Lu D."/>
            <person name="Skrede I."/>
            <person name="Drula E."/>
            <person name="Henrissat B."/>
            <person name="Morin E."/>
            <person name="Kohler A."/>
            <person name="Barry K."/>
            <person name="LaButti K."/>
            <person name="Morin E."/>
            <person name="Salamov A."/>
            <person name="Lipzen A."/>
            <person name="Mereny Z."/>
            <person name="Hegedus B."/>
            <person name="Baldrian P."/>
            <person name="Stursova M."/>
            <person name="Weitz H."/>
            <person name="Taylor A."/>
            <person name="Grigoriev I.V."/>
            <person name="Nagy L.G."/>
            <person name="Martin F."/>
            <person name="Kauserud H."/>
        </authorList>
    </citation>
    <scope>NUCLEOTIDE SEQUENCE</scope>
    <source>
        <strain evidence="9">CBHHK182m</strain>
    </source>
</reference>
<evidence type="ECO:0000313" key="9">
    <source>
        <dbReference type="EMBL" id="KAJ7765306.1"/>
    </source>
</evidence>
<dbReference type="PANTHER" id="PTHR22726:SF1">
    <property type="entry name" value="METALLOENDOPEPTIDASE OMA1, MITOCHONDRIAL"/>
    <property type="match status" value="1"/>
</dbReference>
<keyword evidence="7" id="KW-0812">Transmembrane</keyword>
<evidence type="ECO:0000256" key="3">
    <source>
        <dbReference type="ARBA" id="ARBA00022801"/>
    </source>
</evidence>
<dbReference type="Proteomes" id="UP001215598">
    <property type="component" value="Unassembled WGS sequence"/>
</dbReference>
<dbReference type="GO" id="GO:0004222">
    <property type="term" value="F:metalloendopeptidase activity"/>
    <property type="evidence" value="ECO:0007669"/>
    <property type="project" value="InterPro"/>
</dbReference>
<dbReference type="EMBL" id="JARKIB010000026">
    <property type="protein sequence ID" value="KAJ7765306.1"/>
    <property type="molecule type" value="Genomic_DNA"/>
</dbReference>
<accession>A0AAD7JI24</accession>
<dbReference type="InterPro" id="IPR001915">
    <property type="entry name" value="Peptidase_M48"/>
</dbReference>
<dbReference type="CDD" id="cd07331">
    <property type="entry name" value="M48C_Oma1_like"/>
    <property type="match status" value="1"/>
</dbReference>
<dbReference type="Gene3D" id="3.30.2010.10">
    <property type="entry name" value="Metalloproteases ('zincins'), catalytic domain"/>
    <property type="match status" value="1"/>
</dbReference>
<dbReference type="GO" id="GO:0005743">
    <property type="term" value="C:mitochondrial inner membrane"/>
    <property type="evidence" value="ECO:0007669"/>
    <property type="project" value="TreeGrafter"/>
</dbReference>
<dbReference type="GO" id="GO:0046872">
    <property type="term" value="F:metal ion binding"/>
    <property type="evidence" value="ECO:0007669"/>
    <property type="project" value="UniProtKB-KW"/>
</dbReference>
<comment type="similarity">
    <text evidence="6">Belongs to the peptidase M48 family.</text>
</comment>
<feature type="transmembrane region" description="Helical" evidence="7">
    <location>
        <begin position="205"/>
        <end position="225"/>
    </location>
</feature>
<keyword evidence="2" id="KW-0479">Metal-binding</keyword>
<keyword evidence="7" id="KW-1133">Transmembrane helix</keyword>
<dbReference type="PANTHER" id="PTHR22726">
    <property type="entry name" value="METALLOENDOPEPTIDASE OMA1"/>
    <property type="match status" value="1"/>
</dbReference>
<keyword evidence="4 6" id="KW-0862">Zinc</keyword>
<evidence type="ECO:0000256" key="1">
    <source>
        <dbReference type="ARBA" id="ARBA00022670"/>
    </source>
</evidence>
<sequence length="347" mass="38649">MSPRFDRVCTFTTVAFGLGWGGYYFAQSVIFPRSRSIKSLTRLSLEATPETGRRRFMALSEGDEALLQRSALQETLEKYRDKILPFSHPLTQQVRRITQRIILSSNLGYLYGEPPQQSLSVNPGAFSGLSAEIPRSPVLRQASEWIVLVVDDPQFVNAFAASGLVCISTGILPVVRDEVGLAAVIAHEIAHVTLRHSAELTSRDTLLFPAGCMLVLLGLMFRHGIIASSSILNLVAFIPTIGQCGAILKILFLTTSTTDIVGLKLMSRACYDPAAAPRFFEDLSRIEQSAAPKFLRTHPPTDERIAQLKALLPQNYEIYMSSPECLRLEEMRSRRILGRVRMYRAVY</sequence>
<evidence type="ECO:0000256" key="4">
    <source>
        <dbReference type="ARBA" id="ARBA00022833"/>
    </source>
</evidence>
<dbReference type="GO" id="GO:0006515">
    <property type="term" value="P:protein quality control for misfolded or incompletely synthesized proteins"/>
    <property type="evidence" value="ECO:0007669"/>
    <property type="project" value="TreeGrafter"/>
</dbReference>
<keyword evidence="7" id="KW-0472">Membrane</keyword>
<dbReference type="AlphaFoldDB" id="A0AAD7JI24"/>
<keyword evidence="10" id="KW-1185">Reference proteome</keyword>
<evidence type="ECO:0000259" key="8">
    <source>
        <dbReference type="Pfam" id="PF01435"/>
    </source>
</evidence>
<dbReference type="InterPro" id="IPR051156">
    <property type="entry name" value="Mito/Outer_Membr_Metalloprot"/>
</dbReference>
<keyword evidence="1 6" id="KW-0645">Protease</keyword>
<dbReference type="GO" id="GO:0034982">
    <property type="term" value="P:mitochondrial protein processing"/>
    <property type="evidence" value="ECO:0007669"/>
    <property type="project" value="TreeGrafter"/>
</dbReference>
<keyword evidence="5 6" id="KW-0482">Metalloprotease</keyword>
<evidence type="ECO:0000256" key="7">
    <source>
        <dbReference type="SAM" id="Phobius"/>
    </source>
</evidence>
<name>A0AAD7JI24_9AGAR</name>
<protein>
    <submittedName>
        <fullName evidence="9">Peptidase family M48-domain-containing protein</fullName>
    </submittedName>
</protein>
<feature type="transmembrane region" description="Helical" evidence="7">
    <location>
        <begin position="231"/>
        <end position="252"/>
    </location>
</feature>
<evidence type="ECO:0000256" key="5">
    <source>
        <dbReference type="ARBA" id="ARBA00023049"/>
    </source>
</evidence>
<evidence type="ECO:0000313" key="10">
    <source>
        <dbReference type="Proteomes" id="UP001215598"/>
    </source>
</evidence>
<evidence type="ECO:0000256" key="2">
    <source>
        <dbReference type="ARBA" id="ARBA00022723"/>
    </source>
</evidence>
<evidence type="ECO:0000256" key="6">
    <source>
        <dbReference type="RuleBase" id="RU003983"/>
    </source>
</evidence>
<proteinExistence type="inferred from homology"/>
<comment type="cofactor">
    <cofactor evidence="6">
        <name>Zn(2+)</name>
        <dbReference type="ChEBI" id="CHEBI:29105"/>
    </cofactor>
    <text evidence="6">Binds 1 zinc ion per subunit.</text>
</comment>
<dbReference type="Pfam" id="PF01435">
    <property type="entry name" value="Peptidase_M48"/>
    <property type="match status" value="1"/>
</dbReference>
<feature type="domain" description="Peptidase M48" evidence="8">
    <location>
        <begin position="143"/>
        <end position="310"/>
    </location>
</feature>
<keyword evidence="3 6" id="KW-0378">Hydrolase</keyword>